<keyword evidence="2" id="KW-1185">Reference proteome</keyword>
<organism evidence="1 2">
    <name type="scientific">Pseudomonas idahonensis</name>
    <dbReference type="NCBI Taxonomy" id="2942628"/>
    <lineage>
        <taxon>Bacteria</taxon>
        <taxon>Pseudomonadati</taxon>
        <taxon>Pseudomonadota</taxon>
        <taxon>Gammaproteobacteria</taxon>
        <taxon>Pseudomonadales</taxon>
        <taxon>Pseudomonadaceae</taxon>
        <taxon>Pseudomonas</taxon>
    </lineage>
</organism>
<sequence>MNSTMPQVLDSGLDEQLASLLRKGADIQSIRQLLERYRDRGFGAQAVYNYLALLRHDASEELEDRILEAMDIASGYCSPGCRVWEVVS</sequence>
<dbReference type="RefSeq" id="WP_273922222.1">
    <property type="nucleotide sequence ID" value="NZ_JAMDGR010000001.1"/>
</dbReference>
<evidence type="ECO:0000313" key="1">
    <source>
        <dbReference type="EMBL" id="MDD1146877.1"/>
    </source>
</evidence>
<name>A0ABT5PY98_9PSED</name>
<gene>
    <name evidence="1" type="ORF">M5G25_01195</name>
</gene>
<comment type="caution">
    <text evidence="1">The sequence shown here is derived from an EMBL/GenBank/DDBJ whole genome shotgun (WGS) entry which is preliminary data.</text>
</comment>
<proteinExistence type="predicted"/>
<reference evidence="1 2" key="1">
    <citation type="submission" date="2022-05" db="EMBL/GenBank/DDBJ databases">
        <title>Novel Pseudomonas spp. Isolated from a Rainbow Trout Aquaculture Facility.</title>
        <authorList>
            <person name="Testerman T."/>
            <person name="Graf J."/>
        </authorList>
    </citation>
    <scope>NUCLEOTIDE SEQUENCE [LARGE SCALE GENOMIC DNA]</scope>
    <source>
        <strain evidence="1 2">ID357</strain>
    </source>
</reference>
<dbReference type="Proteomes" id="UP001217610">
    <property type="component" value="Unassembled WGS sequence"/>
</dbReference>
<dbReference type="EMBL" id="JAMDGR010000001">
    <property type="protein sequence ID" value="MDD1146877.1"/>
    <property type="molecule type" value="Genomic_DNA"/>
</dbReference>
<evidence type="ECO:0000313" key="2">
    <source>
        <dbReference type="Proteomes" id="UP001217610"/>
    </source>
</evidence>
<protein>
    <submittedName>
        <fullName evidence="1">Uncharacterized protein</fullName>
    </submittedName>
</protein>
<accession>A0ABT5PY98</accession>